<proteinExistence type="inferred from homology"/>
<dbReference type="Proteomes" id="UP000287651">
    <property type="component" value="Unassembled WGS sequence"/>
</dbReference>
<comment type="caution">
    <text evidence="5">The sequence shown here is derived from an EMBL/GenBank/DDBJ whole genome shotgun (WGS) entry which is preliminary data.</text>
</comment>
<keyword evidence="2" id="KW-0646">Protease inhibitor</keyword>
<comment type="similarity">
    <text evidence="1">Belongs to the cystatin family. Phytocystatin subfamily.</text>
</comment>
<protein>
    <recommendedName>
        <fullName evidence="4">Cystatin domain-containing protein</fullName>
    </recommendedName>
</protein>
<gene>
    <name evidence="5" type="ORF">B296_00014443</name>
</gene>
<dbReference type="PANTHER" id="PTHR47364">
    <property type="entry name" value="CYSTEINE PROTEINASE INHIBITOR 5"/>
    <property type="match status" value="1"/>
</dbReference>
<accession>A0A426Z5E1</accession>
<dbReference type="InterPro" id="IPR018073">
    <property type="entry name" value="Prot_inh_cystat_CS"/>
</dbReference>
<evidence type="ECO:0000256" key="2">
    <source>
        <dbReference type="ARBA" id="ARBA00022690"/>
    </source>
</evidence>
<dbReference type="PANTHER" id="PTHR47364:SF2">
    <property type="entry name" value="CYSTEINE PROTEINASE INHIBITOR 5"/>
    <property type="match status" value="1"/>
</dbReference>
<dbReference type="Pfam" id="PF16845">
    <property type="entry name" value="SQAPI"/>
    <property type="match status" value="2"/>
</dbReference>
<dbReference type="GO" id="GO:0004869">
    <property type="term" value="F:cysteine-type endopeptidase inhibitor activity"/>
    <property type="evidence" value="ECO:0007669"/>
    <property type="project" value="UniProtKB-KW"/>
</dbReference>
<evidence type="ECO:0000313" key="6">
    <source>
        <dbReference type="Proteomes" id="UP000287651"/>
    </source>
</evidence>
<keyword evidence="3" id="KW-0789">Thiol protease inhibitor</keyword>
<dbReference type="PROSITE" id="PS00287">
    <property type="entry name" value="CYSTATIN"/>
    <property type="match status" value="2"/>
</dbReference>
<dbReference type="EMBL" id="AMZH03008321">
    <property type="protein sequence ID" value="RRT59205.1"/>
    <property type="molecule type" value="Genomic_DNA"/>
</dbReference>
<dbReference type="CDD" id="cd00042">
    <property type="entry name" value="CY"/>
    <property type="match status" value="2"/>
</dbReference>
<evidence type="ECO:0000259" key="4">
    <source>
        <dbReference type="SMART" id="SM00043"/>
    </source>
</evidence>
<feature type="domain" description="Cystatin" evidence="4">
    <location>
        <begin position="159"/>
        <end position="250"/>
    </location>
</feature>
<dbReference type="Gene3D" id="3.10.450.10">
    <property type="match status" value="2"/>
</dbReference>
<evidence type="ECO:0000313" key="5">
    <source>
        <dbReference type="EMBL" id="RRT59205.1"/>
    </source>
</evidence>
<organism evidence="5 6">
    <name type="scientific">Ensete ventricosum</name>
    <name type="common">Abyssinian banana</name>
    <name type="synonym">Musa ensete</name>
    <dbReference type="NCBI Taxonomy" id="4639"/>
    <lineage>
        <taxon>Eukaryota</taxon>
        <taxon>Viridiplantae</taxon>
        <taxon>Streptophyta</taxon>
        <taxon>Embryophyta</taxon>
        <taxon>Tracheophyta</taxon>
        <taxon>Spermatophyta</taxon>
        <taxon>Magnoliopsida</taxon>
        <taxon>Liliopsida</taxon>
        <taxon>Zingiberales</taxon>
        <taxon>Musaceae</taxon>
        <taxon>Ensete</taxon>
    </lineage>
</organism>
<dbReference type="AlphaFoldDB" id="A0A426Z5E1"/>
<dbReference type="SUPFAM" id="SSF54403">
    <property type="entry name" value="Cystatin/monellin"/>
    <property type="match status" value="2"/>
</dbReference>
<evidence type="ECO:0000256" key="3">
    <source>
        <dbReference type="ARBA" id="ARBA00022704"/>
    </source>
</evidence>
<reference evidence="5 6" key="1">
    <citation type="journal article" date="2014" name="Agronomy (Basel)">
        <title>A Draft Genome Sequence for Ensete ventricosum, the Drought-Tolerant Tree Against Hunger.</title>
        <authorList>
            <person name="Harrison J."/>
            <person name="Moore K.A."/>
            <person name="Paszkiewicz K."/>
            <person name="Jones T."/>
            <person name="Grant M."/>
            <person name="Ambacheew D."/>
            <person name="Muzemil S."/>
            <person name="Studholme D.J."/>
        </authorList>
    </citation>
    <scope>NUCLEOTIDE SEQUENCE [LARGE SCALE GENOMIC DNA]</scope>
</reference>
<name>A0A426Z5E1_ENSVE</name>
<sequence>MGELPKEVDDKEIVMPLLYGGYAFPLLYRIESHPSIAMGSLLPPLLCSLLVSTLFGTSHALDPPRKGLDGGWTAIEDLKDPHVREIAEFAVSEHNMLEKTNLTLRKVEGGESQVVAGMNYRLVLEVRDGSGASARYEAVVWEKTWEHFRKLTSYRKLVLAVGGWTPIKNISDPDVGEIAEFAVAEHNHEAATNLTLCKVVKGETQVVAGINYKLVLEAKDGGVGVVSEYEAVVWEKAWEHLRKLTSFELLETH</sequence>
<feature type="domain" description="Cystatin" evidence="4">
    <location>
        <begin position="67"/>
        <end position="157"/>
    </location>
</feature>
<dbReference type="InterPro" id="IPR046350">
    <property type="entry name" value="Cystatin_sf"/>
</dbReference>
<dbReference type="InterPro" id="IPR000010">
    <property type="entry name" value="Cystatin_dom"/>
</dbReference>
<evidence type="ECO:0000256" key="1">
    <source>
        <dbReference type="ARBA" id="ARBA00007233"/>
    </source>
</evidence>
<dbReference type="SMART" id="SM00043">
    <property type="entry name" value="CY"/>
    <property type="match status" value="2"/>
</dbReference>